<name>A0A917T5P7_9RHOB</name>
<dbReference type="InterPro" id="IPR018704">
    <property type="entry name" value="SecYEG/CpoB_TPR"/>
</dbReference>
<feature type="domain" description="Ancillary SecYEG translocon subunit/Cell division coordinator CpoB TPR" evidence="2">
    <location>
        <begin position="29"/>
        <end position="132"/>
    </location>
</feature>
<accession>A0A917T5P7</accession>
<keyword evidence="1" id="KW-1133">Transmembrane helix</keyword>
<dbReference type="RefSeq" id="WP_028288328.1">
    <property type="nucleotide sequence ID" value="NZ_BMLF01000003.1"/>
</dbReference>
<dbReference type="Proteomes" id="UP000649829">
    <property type="component" value="Unassembled WGS sequence"/>
</dbReference>
<evidence type="ECO:0000313" key="3">
    <source>
        <dbReference type="EMBL" id="GGM11481.1"/>
    </source>
</evidence>
<keyword evidence="1" id="KW-0472">Membrane</keyword>
<dbReference type="AlphaFoldDB" id="A0A917T5P7"/>
<protein>
    <recommendedName>
        <fullName evidence="2">Ancillary SecYEG translocon subunit/Cell division coordinator CpoB TPR domain-containing protein</fullName>
    </recommendedName>
</protein>
<sequence>MSQSDSFIEEVTEEVRRDRLFATMKRFGWIAIVLVLLIVGGAAYNEYRKSQERASAEALGDALLNALDQDSAEERVAALNAVETDSAGQEAVVALLEASEAASAGDPAKASDRLMAVAEREDLPRIYRDLARFKALGMNAAAMEPAELRAGYEALAAPGAPLRLLALEQVALTYVAEGDTEQAVEVLESVRSDAEVTSGLRQRVSQLMVALGEDPAAEDTAEPVND</sequence>
<proteinExistence type="predicted"/>
<gene>
    <name evidence="3" type="ORF">GCM10011534_36890</name>
</gene>
<comment type="caution">
    <text evidence="3">The sequence shown here is derived from an EMBL/GenBank/DDBJ whole genome shotgun (WGS) entry which is preliminary data.</text>
</comment>
<organism evidence="3 4">
    <name type="scientific">Pseudooceanicola nanhaiensis</name>
    <dbReference type="NCBI Taxonomy" id="375761"/>
    <lineage>
        <taxon>Bacteria</taxon>
        <taxon>Pseudomonadati</taxon>
        <taxon>Pseudomonadota</taxon>
        <taxon>Alphaproteobacteria</taxon>
        <taxon>Rhodobacterales</taxon>
        <taxon>Paracoccaceae</taxon>
        <taxon>Pseudooceanicola</taxon>
    </lineage>
</organism>
<dbReference type="EMBL" id="BMLF01000003">
    <property type="protein sequence ID" value="GGM11481.1"/>
    <property type="molecule type" value="Genomic_DNA"/>
</dbReference>
<evidence type="ECO:0000259" key="2">
    <source>
        <dbReference type="Pfam" id="PF09976"/>
    </source>
</evidence>
<reference evidence="3" key="2">
    <citation type="submission" date="2020-09" db="EMBL/GenBank/DDBJ databases">
        <authorList>
            <person name="Sun Q."/>
            <person name="Zhou Y."/>
        </authorList>
    </citation>
    <scope>NUCLEOTIDE SEQUENCE</scope>
    <source>
        <strain evidence="3">CGMCC 1.6293</strain>
    </source>
</reference>
<reference evidence="3" key="1">
    <citation type="journal article" date="2014" name="Int. J. Syst. Evol. Microbiol.">
        <title>Complete genome sequence of Corynebacterium casei LMG S-19264T (=DSM 44701T), isolated from a smear-ripened cheese.</title>
        <authorList>
            <consortium name="US DOE Joint Genome Institute (JGI-PGF)"/>
            <person name="Walter F."/>
            <person name="Albersmeier A."/>
            <person name="Kalinowski J."/>
            <person name="Ruckert C."/>
        </authorList>
    </citation>
    <scope>NUCLEOTIDE SEQUENCE</scope>
    <source>
        <strain evidence="3">CGMCC 1.6293</strain>
    </source>
</reference>
<feature type="transmembrane region" description="Helical" evidence="1">
    <location>
        <begin position="27"/>
        <end position="44"/>
    </location>
</feature>
<keyword evidence="1" id="KW-0812">Transmembrane</keyword>
<keyword evidence="4" id="KW-1185">Reference proteome</keyword>
<evidence type="ECO:0000256" key="1">
    <source>
        <dbReference type="SAM" id="Phobius"/>
    </source>
</evidence>
<dbReference type="Pfam" id="PF09976">
    <property type="entry name" value="TPR_21"/>
    <property type="match status" value="1"/>
</dbReference>
<evidence type="ECO:0000313" key="4">
    <source>
        <dbReference type="Proteomes" id="UP000649829"/>
    </source>
</evidence>